<sequence>MEAVHSWWTVRGEGEATSSEHRIDVRFSPLVIHTNRNWKTAHSASTTRTNATFHVAVDGTEASSEVGLPPFKPGIYEGTAEDCRDLSIRFAYHLTFLLGTRVLASGTTSACRETLNLAQGGDGGGDGGLAIEPASERERILVTALRALDGCAASGRHPNAALALVETAILRCLSRAMGIPVPSLLDVCGGHQGPVRCFYTVGMAADRNLLAEDVRYGSGNTQFLKFKLDKDAEKALEVFSALEAEGLLVAGRRTVAIDANCSWDPEFAMDFLARLQKYLPHVYMIEQPFPFEMPFSEAAKVGAGWARFKDKCTECGIVVYADESMRTSADVAALRPYCHGVNIKLEKAGGYREAARAWKACKASGMGVWLGCMVGTALNCNVIVEILGLSDGSVDLDGFLLTSPGCQPCDPSFRLAEGPDGLKGCIELKVAE</sequence>
<accession>A0AAX4PCM8</accession>
<dbReference type="Proteomes" id="UP001472866">
    <property type="component" value="Chromosome 08"/>
</dbReference>
<dbReference type="Gene3D" id="3.30.390.10">
    <property type="entry name" value="Enolase-like, N-terminal domain"/>
    <property type="match status" value="1"/>
</dbReference>
<dbReference type="InterPro" id="IPR036849">
    <property type="entry name" value="Enolase-like_C_sf"/>
</dbReference>
<name>A0AAX4PCM8_9CHLO</name>
<evidence type="ECO:0000313" key="4">
    <source>
        <dbReference type="EMBL" id="WZN63714.1"/>
    </source>
</evidence>
<organism evidence="4 5">
    <name type="scientific">Chloropicon roscoffensis</name>
    <dbReference type="NCBI Taxonomy" id="1461544"/>
    <lineage>
        <taxon>Eukaryota</taxon>
        <taxon>Viridiplantae</taxon>
        <taxon>Chlorophyta</taxon>
        <taxon>Chloropicophyceae</taxon>
        <taxon>Chloropicales</taxon>
        <taxon>Chloropicaceae</taxon>
        <taxon>Chloropicon</taxon>
    </lineage>
</organism>
<protein>
    <submittedName>
        <fullName evidence="4">Enolase</fullName>
    </submittedName>
</protein>
<dbReference type="AlphaFoldDB" id="A0AAX4PCM8"/>
<dbReference type="PANTHER" id="PTHR48080:SF3">
    <property type="entry name" value="ENOLASE SUPERFAMILY MEMBER DDB_G0284701"/>
    <property type="match status" value="1"/>
</dbReference>
<dbReference type="Gene3D" id="3.20.20.120">
    <property type="entry name" value="Enolase-like C-terminal domain"/>
    <property type="match status" value="1"/>
</dbReference>
<feature type="domain" description="Enolase C-terminal" evidence="3">
    <location>
        <begin position="222"/>
        <end position="384"/>
    </location>
</feature>
<dbReference type="Pfam" id="PF13378">
    <property type="entry name" value="MR_MLE_C"/>
    <property type="match status" value="1"/>
</dbReference>
<dbReference type="InterPro" id="IPR034593">
    <property type="entry name" value="DgoD-like"/>
</dbReference>
<evidence type="ECO:0000313" key="5">
    <source>
        <dbReference type="Proteomes" id="UP001472866"/>
    </source>
</evidence>
<reference evidence="4 5" key="1">
    <citation type="submission" date="2024-03" db="EMBL/GenBank/DDBJ databases">
        <title>Complete genome sequence of the green alga Chloropicon roscoffensis RCC1871.</title>
        <authorList>
            <person name="Lemieux C."/>
            <person name="Pombert J.-F."/>
            <person name="Otis C."/>
            <person name="Turmel M."/>
        </authorList>
    </citation>
    <scope>NUCLEOTIDE SEQUENCE [LARGE SCALE GENOMIC DNA]</scope>
    <source>
        <strain evidence="4 5">RCC1871</strain>
    </source>
</reference>
<keyword evidence="2" id="KW-0479">Metal-binding</keyword>
<keyword evidence="5" id="KW-1185">Reference proteome</keyword>
<evidence type="ECO:0000256" key="2">
    <source>
        <dbReference type="ARBA" id="ARBA00022723"/>
    </source>
</evidence>
<comment type="similarity">
    <text evidence="1">Belongs to the mandelate racemase/muconate lactonizing enzyme family.</text>
</comment>
<dbReference type="SUPFAM" id="SSF51604">
    <property type="entry name" value="Enolase C-terminal domain-like"/>
    <property type="match status" value="1"/>
</dbReference>
<dbReference type="InterPro" id="IPR029017">
    <property type="entry name" value="Enolase-like_N"/>
</dbReference>
<dbReference type="InterPro" id="IPR029065">
    <property type="entry name" value="Enolase_C-like"/>
</dbReference>
<gene>
    <name evidence="4" type="ORF">HKI87_08g52650</name>
</gene>
<evidence type="ECO:0000256" key="1">
    <source>
        <dbReference type="ARBA" id="ARBA00008031"/>
    </source>
</evidence>
<proteinExistence type="inferred from homology"/>
<dbReference type="EMBL" id="CP151508">
    <property type="protein sequence ID" value="WZN63714.1"/>
    <property type="molecule type" value="Genomic_DNA"/>
</dbReference>
<dbReference type="PANTHER" id="PTHR48080">
    <property type="entry name" value="D-GALACTONATE DEHYDRATASE-RELATED"/>
    <property type="match status" value="1"/>
</dbReference>
<dbReference type="GO" id="GO:0046872">
    <property type="term" value="F:metal ion binding"/>
    <property type="evidence" value="ECO:0007669"/>
    <property type="project" value="UniProtKB-KW"/>
</dbReference>
<evidence type="ECO:0000259" key="3">
    <source>
        <dbReference type="Pfam" id="PF13378"/>
    </source>
</evidence>